<dbReference type="InterPro" id="IPR036890">
    <property type="entry name" value="HATPase_C_sf"/>
</dbReference>
<dbReference type="PANTHER" id="PTHR24421">
    <property type="entry name" value="NITRATE/NITRITE SENSOR PROTEIN NARX-RELATED"/>
    <property type="match status" value="1"/>
</dbReference>
<dbReference type="SUPFAM" id="SSF55874">
    <property type="entry name" value="ATPase domain of HSP90 chaperone/DNA topoisomerase II/histidine kinase"/>
    <property type="match status" value="1"/>
</dbReference>
<proteinExistence type="predicted"/>
<keyword evidence="4" id="KW-0472">Membrane</keyword>
<dbReference type="PANTHER" id="PTHR24421:SF61">
    <property type="entry name" value="OXYGEN SENSOR HISTIDINE KINASE NREB"/>
    <property type="match status" value="1"/>
</dbReference>
<dbReference type="Pfam" id="PF02518">
    <property type="entry name" value="HATPase_c"/>
    <property type="match status" value="1"/>
</dbReference>
<feature type="transmembrane region" description="Helical" evidence="4">
    <location>
        <begin position="154"/>
        <end position="176"/>
    </location>
</feature>
<evidence type="ECO:0000313" key="6">
    <source>
        <dbReference type="EMBL" id="MEV0709334.1"/>
    </source>
</evidence>
<feature type="transmembrane region" description="Helical" evidence="4">
    <location>
        <begin position="126"/>
        <end position="142"/>
    </location>
</feature>
<feature type="transmembrane region" description="Helical" evidence="4">
    <location>
        <begin position="16"/>
        <end position="34"/>
    </location>
</feature>
<dbReference type="InterPro" id="IPR003594">
    <property type="entry name" value="HATPase_dom"/>
</dbReference>
<evidence type="ECO:0000256" key="1">
    <source>
        <dbReference type="ARBA" id="ARBA00022679"/>
    </source>
</evidence>
<evidence type="ECO:0000259" key="5">
    <source>
        <dbReference type="SMART" id="SM00387"/>
    </source>
</evidence>
<name>A0ABV3FV84_9NOCA</name>
<reference evidence="6 7" key="1">
    <citation type="submission" date="2024-06" db="EMBL/GenBank/DDBJ databases">
        <title>The Natural Products Discovery Center: Release of the First 8490 Sequenced Strains for Exploring Actinobacteria Biosynthetic Diversity.</title>
        <authorList>
            <person name="Kalkreuter E."/>
            <person name="Kautsar S.A."/>
            <person name="Yang D."/>
            <person name="Bader C.D."/>
            <person name="Teijaro C.N."/>
            <person name="Fluegel L."/>
            <person name="Davis C.M."/>
            <person name="Simpson J.R."/>
            <person name="Lauterbach L."/>
            <person name="Steele A.D."/>
            <person name="Gui C."/>
            <person name="Meng S."/>
            <person name="Li G."/>
            <person name="Viehrig K."/>
            <person name="Ye F."/>
            <person name="Su P."/>
            <person name="Kiefer A.F."/>
            <person name="Nichols A."/>
            <person name="Cepeda A.J."/>
            <person name="Yan W."/>
            <person name="Fan B."/>
            <person name="Jiang Y."/>
            <person name="Adhikari A."/>
            <person name="Zheng C.-J."/>
            <person name="Schuster L."/>
            <person name="Cowan T.M."/>
            <person name="Smanski M.J."/>
            <person name="Chevrette M.G."/>
            <person name="De Carvalho L.P.S."/>
            <person name="Shen B."/>
        </authorList>
    </citation>
    <scope>NUCLEOTIDE SEQUENCE [LARGE SCALE GENOMIC DNA]</scope>
    <source>
        <strain evidence="6 7">NPDC050403</strain>
    </source>
</reference>
<protein>
    <submittedName>
        <fullName evidence="6">ATP-binding protein</fullName>
    </submittedName>
</protein>
<keyword evidence="7" id="KW-1185">Reference proteome</keyword>
<accession>A0ABV3FV84</accession>
<sequence>MTTRGNDSAGMRITRLFARFIGSGYVFYLALMFRDITTQAAAMSPWWTWIAVPMVFGPPVVLGLASFRGDPTPMYRAAAATALLFVVAALLWPLAWDGTLLAADAWISTIPGLAGLAAALTWRPPWAVALLVAAVVPVQLINHYCRVPDRNGLFLPDLMFALSFCLIFVAAALMAMRTGRLLDRTRTAAHATAAAAAAAQSRSVQRARFNALIHDWVMSSLLAAARRTAREEVRQQAGLALVKLGESEPDDIEGYTTAMLIAHLRTAVADADDTLEVTVHTRDGARDVSFPSDPVRVLGAAVTEAIRNSVLHAGIDAMRRVDLTVEPSGIEIVVTDDGIGFDPAAVAPHRLGLSVSIVGRLRRLAGGTVDVRSRPGHGTTVRMSWRAR</sequence>
<keyword evidence="4" id="KW-1133">Transmembrane helix</keyword>
<evidence type="ECO:0000313" key="7">
    <source>
        <dbReference type="Proteomes" id="UP001551695"/>
    </source>
</evidence>
<dbReference type="EMBL" id="JBFAKC010000007">
    <property type="protein sequence ID" value="MEV0709334.1"/>
    <property type="molecule type" value="Genomic_DNA"/>
</dbReference>
<comment type="caution">
    <text evidence="6">The sequence shown here is derived from an EMBL/GenBank/DDBJ whole genome shotgun (WGS) entry which is preliminary data.</text>
</comment>
<keyword evidence="1" id="KW-0808">Transferase</keyword>
<feature type="transmembrane region" description="Helical" evidence="4">
    <location>
        <begin position="46"/>
        <end position="65"/>
    </location>
</feature>
<dbReference type="GO" id="GO:0005524">
    <property type="term" value="F:ATP binding"/>
    <property type="evidence" value="ECO:0007669"/>
    <property type="project" value="UniProtKB-KW"/>
</dbReference>
<dbReference type="Gene3D" id="3.30.565.10">
    <property type="entry name" value="Histidine kinase-like ATPase, C-terminal domain"/>
    <property type="match status" value="1"/>
</dbReference>
<evidence type="ECO:0000256" key="4">
    <source>
        <dbReference type="SAM" id="Phobius"/>
    </source>
</evidence>
<keyword evidence="2" id="KW-0418">Kinase</keyword>
<keyword evidence="6" id="KW-0067">ATP-binding</keyword>
<dbReference type="InterPro" id="IPR050482">
    <property type="entry name" value="Sensor_HK_TwoCompSys"/>
</dbReference>
<dbReference type="RefSeq" id="WP_357784787.1">
    <property type="nucleotide sequence ID" value="NZ_JBFAKC010000007.1"/>
</dbReference>
<feature type="transmembrane region" description="Helical" evidence="4">
    <location>
        <begin position="77"/>
        <end position="95"/>
    </location>
</feature>
<gene>
    <name evidence="6" type="ORF">AB0I48_17375</name>
</gene>
<keyword evidence="3" id="KW-0902">Two-component regulatory system</keyword>
<evidence type="ECO:0000256" key="2">
    <source>
        <dbReference type="ARBA" id="ARBA00022777"/>
    </source>
</evidence>
<dbReference type="Proteomes" id="UP001551695">
    <property type="component" value="Unassembled WGS sequence"/>
</dbReference>
<feature type="domain" description="Histidine kinase/HSP90-like ATPase" evidence="5">
    <location>
        <begin position="293"/>
        <end position="388"/>
    </location>
</feature>
<organism evidence="6 7">
    <name type="scientific">Nocardia aurea</name>
    <dbReference type="NCBI Taxonomy" id="2144174"/>
    <lineage>
        <taxon>Bacteria</taxon>
        <taxon>Bacillati</taxon>
        <taxon>Actinomycetota</taxon>
        <taxon>Actinomycetes</taxon>
        <taxon>Mycobacteriales</taxon>
        <taxon>Nocardiaceae</taxon>
        <taxon>Nocardia</taxon>
    </lineage>
</organism>
<keyword evidence="4" id="KW-0812">Transmembrane</keyword>
<evidence type="ECO:0000256" key="3">
    <source>
        <dbReference type="ARBA" id="ARBA00023012"/>
    </source>
</evidence>
<dbReference type="SMART" id="SM00387">
    <property type="entry name" value="HATPase_c"/>
    <property type="match status" value="1"/>
</dbReference>
<keyword evidence="6" id="KW-0547">Nucleotide-binding</keyword>